<proteinExistence type="inferred from homology"/>
<feature type="domain" description="HAMP" evidence="5">
    <location>
        <begin position="204"/>
        <end position="257"/>
    </location>
</feature>
<feature type="domain" description="Methyl-accepting transducer" evidence="4">
    <location>
        <begin position="276"/>
        <end position="512"/>
    </location>
</feature>
<dbReference type="PANTHER" id="PTHR32089">
    <property type="entry name" value="METHYL-ACCEPTING CHEMOTAXIS PROTEIN MCPB"/>
    <property type="match status" value="1"/>
</dbReference>
<dbReference type="OrthoDB" id="107771at2"/>
<dbReference type="Gene3D" id="6.10.340.10">
    <property type="match status" value="1"/>
</dbReference>
<dbReference type="InterPro" id="IPR007891">
    <property type="entry name" value="CHASE3"/>
</dbReference>
<evidence type="ECO:0000259" key="5">
    <source>
        <dbReference type="PROSITE" id="PS50885"/>
    </source>
</evidence>
<dbReference type="InterPro" id="IPR004089">
    <property type="entry name" value="MCPsignal_dom"/>
</dbReference>
<evidence type="ECO:0000256" key="3">
    <source>
        <dbReference type="PROSITE-ProRule" id="PRU00284"/>
    </source>
</evidence>
<name>F7NE64_9FIRM</name>
<keyword evidence="7" id="KW-1185">Reference proteome</keyword>
<dbReference type="InterPro" id="IPR004090">
    <property type="entry name" value="Chemotax_Me-accpt_rcpt"/>
</dbReference>
<evidence type="ECO:0000313" key="6">
    <source>
        <dbReference type="EMBL" id="EGO65719.1"/>
    </source>
</evidence>
<dbReference type="SMART" id="SM00283">
    <property type="entry name" value="MA"/>
    <property type="match status" value="1"/>
</dbReference>
<dbReference type="GO" id="GO:0004888">
    <property type="term" value="F:transmembrane signaling receptor activity"/>
    <property type="evidence" value="ECO:0007669"/>
    <property type="project" value="InterPro"/>
</dbReference>
<dbReference type="Pfam" id="PF00672">
    <property type="entry name" value="HAMP"/>
    <property type="match status" value="1"/>
</dbReference>
<dbReference type="Pfam" id="PF00015">
    <property type="entry name" value="MCPsignal"/>
    <property type="match status" value="1"/>
</dbReference>
<dbReference type="EMBL" id="AFGF01000015">
    <property type="protein sequence ID" value="EGO65719.1"/>
    <property type="molecule type" value="Genomic_DNA"/>
</dbReference>
<organism evidence="6 7">
    <name type="scientific">Acetonema longum DSM 6540</name>
    <dbReference type="NCBI Taxonomy" id="1009370"/>
    <lineage>
        <taxon>Bacteria</taxon>
        <taxon>Bacillati</taxon>
        <taxon>Bacillota</taxon>
        <taxon>Negativicutes</taxon>
        <taxon>Acetonemataceae</taxon>
        <taxon>Acetonema</taxon>
    </lineage>
</organism>
<comment type="caution">
    <text evidence="6">The sequence shown here is derived from an EMBL/GenBank/DDBJ whole genome shotgun (WGS) entry which is preliminary data.</text>
</comment>
<dbReference type="InterPro" id="IPR003660">
    <property type="entry name" value="HAMP_dom"/>
</dbReference>
<dbReference type="PROSITE" id="PS50111">
    <property type="entry name" value="CHEMOTAXIS_TRANSDUC_2"/>
    <property type="match status" value="1"/>
</dbReference>
<dbReference type="Gene3D" id="1.10.287.950">
    <property type="entry name" value="Methyl-accepting chemotaxis protein"/>
    <property type="match status" value="1"/>
</dbReference>
<comment type="similarity">
    <text evidence="2">Belongs to the methyl-accepting chemotaxis (MCP) protein family.</text>
</comment>
<accession>F7NE64</accession>
<dbReference type="PANTHER" id="PTHR32089:SF112">
    <property type="entry name" value="LYSOZYME-LIKE PROTEIN-RELATED"/>
    <property type="match status" value="1"/>
</dbReference>
<evidence type="ECO:0000256" key="2">
    <source>
        <dbReference type="ARBA" id="ARBA00029447"/>
    </source>
</evidence>
<dbReference type="SUPFAM" id="SSF58104">
    <property type="entry name" value="Methyl-accepting chemotaxis protein (MCP) signaling domain"/>
    <property type="match status" value="1"/>
</dbReference>
<dbReference type="AlphaFoldDB" id="F7NE64"/>
<gene>
    <name evidence="6" type="ORF">ALO_01634</name>
</gene>
<dbReference type="PROSITE" id="PS50885">
    <property type="entry name" value="HAMP"/>
    <property type="match status" value="1"/>
</dbReference>
<protein>
    <submittedName>
        <fullName evidence="6">Methyl-accepting chemotaxis sensory transducer</fullName>
    </submittedName>
</protein>
<dbReference type="eggNOG" id="COG0840">
    <property type="taxonomic scope" value="Bacteria"/>
</dbReference>
<evidence type="ECO:0000313" key="7">
    <source>
        <dbReference type="Proteomes" id="UP000003240"/>
    </source>
</evidence>
<evidence type="ECO:0000256" key="1">
    <source>
        <dbReference type="ARBA" id="ARBA00023224"/>
    </source>
</evidence>
<dbReference type="Pfam" id="PF05227">
    <property type="entry name" value="CHASE3"/>
    <property type="match status" value="1"/>
</dbReference>
<keyword evidence="1 3" id="KW-0807">Transducer</keyword>
<dbReference type="GO" id="GO:0016020">
    <property type="term" value="C:membrane"/>
    <property type="evidence" value="ECO:0007669"/>
    <property type="project" value="InterPro"/>
</dbReference>
<reference evidence="6 7" key="1">
    <citation type="journal article" date="2011" name="EMBO J.">
        <title>Structural diversity of bacterial flagellar motors.</title>
        <authorList>
            <person name="Chen S."/>
            <person name="Beeby M."/>
            <person name="Murphy G.E."/>
            <person name="Leadbetter J.R."/>
            <person name="Hendrixson D.R."/>
            <person name="Briegel A."/>
            <person name="Li Z."/>
            <person name="Shi J."/>
            <person name="Tocheva E.I."/>
            <person name="Muller A."/>
            <person name="Dobro M.J."/>
            <person name="Jensen G.J."/>
        </authorList>
    </citation>
    <scope>NUCLEOTIDE SEQUENCE [LARGE SCALE GENOMIC DNA]</scope>
    <source>
        <strain evidence="6 7">DSM 6540</strain>
    </source>
</reference>
<dbReference type="GO" id="GO:0006935">
    <property type="term" value="P:chemotaxis"/>
    <property type="evidence" value="ECO:0007669"/>
    <property type="project" value="InterPro"/>
</dbReference>
<dbReference type="CDD" id="cd11386">
    <property type="entry name" value="MCP_signal"/>
    <property type="match status" value="1"/>
</dbReference>
<dbReference type="RefSeq" id="WP_004092117.1">
    <property type="nucleotide sequence ID" value="NZ_AFGF01000015.1"/>
</dbReference>
<dbReference type="GO" id="GO:0007165">
    <property type="term" value="P:signal transduction"/>
    <property type="evidence" value="ECO:0007669"/>
    <property type="project" value="UniProtKB-KW"/>
</dbReference>
<sequence>MHINIRKQILLALSLIVLLFTGLLAYGYYQLEVIKAGYMGVILRSAPLVVEVKDVNGELRNQSSLVRAYLLTGEENYIVQYDQSRSRMDKTLDSLQTKLITPEGKQKTSDLKQVLAEYHSAADKAIHIGRTQGRDAAVKVIAEGASTAKAAETQMNDLVTFLSERMILRTDENDAMVGRVELTLLVWSLIVIILSIATGIRFSGRISRPLQALAAVAGEIAAGNLVPVNIKYKGQDEITVLILAFTKMSLNLRNILKGVTKAAEQLAASSEQLTASADQTAKASTQVAQTIESVASGATGQTRVVNQTETIVNDMTQAISHIARNSEQVLTKSHEASAAARVGNEAVNEATNQMSQIQNSVSHAAVVVEQLGANSNRIGTIVSAIQQIAGQTNLLALNAAIEAARAGEHGRGFAVVAEEVRKLAGQSQLAAKEISEIIQLIQTDTQTAVQAMQSGTDEVNRGITVITDTGERFRSIVTVIDALNGEIQEISTVAEELSASSGEVGHSVGNVKQIAVETAASTQTISAAAEEQTATMQEIASACTALARMAENMQNMVATFRF</sequence>
<dbReference type="STRING" id="1009370.ALO_01634"/>
<dbReference type="Proteomes" id="UP000003240">
    <property type="component" value="Unassembled WGS sequence"/>
</dbReference>
<dbReference type="PRINTS" id="PR00260">
    <property type="entry name" value="CHEMTRNSDUCR"/>
</dbReference>
<dbReference type="CDD" id="cd06225">
    <property type="entry name" value="HAMP"/>
    <property type="match status" value="1"/>
</dbReference>
<dbReference type="SMART" id="SM00304">
    <property type="entry name" value="HAMP"/>
    <property type="match status" value="1"/>
</dbReference>
<evidence type="ECO:0000259" key="4">
    <source>
        <dbReference type="PROSITE" id="PS50111"/>
    </source>
</evidence>